<dbReference type="EMBL" id="OZ037949">
    <property type="protein sequence ID" value="CAL1711026.1"/>
    <property type="molecule type" value="Genomic_DNA"/>
</dbReference>
<proteinExistence type="predicted"/>
<keyword evidence="5" id="KW-1185">Reference proteome</keyword>
<sequence>MSALDIPLSESLETAIRHGVAVQAMTLAGFTILLYDHILTLSQEVDTIWRSPSLGLVSIIFLLNRYIVPLMLIVDIYEFFGVADDSEMFCKVWTCLQSFLTVASFMSIHVIVALRIYALYNGRRWIGRLLWTSGTIYLLSSASIITIAQVQLIPDLKPIHHACVGAIPSYLWAAWLPSVIFESLFFGLTLYAMFDSDRRHSLNTLSLILYRDGMLYFIVVAFCSLFSLLVWAIADPTLLGLARYFALAVVNLAGSRMVLNLKSYAASKDPSTVNWGSLGPSLHTSVPAHSSARQEVEGDGHSSGSTDPPFDLELYSIERESQQLGTRLMHR</sequence>
<dbReference type="Pfam" id="PF20151">
    <property type="entry name" value="DUF6533"/>
    <property type="match status" value="1"/>
</dbReference>
<organism evidence="4 5">
    <name type="scientific">Somion occarium</name>
    <dbReference type="NCBI Taxonomy" id="3059160"/>
    <lineage>
        <taxon>Eukaryota</taxon>
        <taxon>Fungi</taxon>
        <taxon>Dikarya</taxon>
        <taxon>Basidiomycota</taxon>
        <taxon>Agaricomycotina</taxon>
        <taxon>Agaricomycetes</taxon>
        <taxon>Polyporales</taxon>
        <taxon>Cerrenaceae</taxon>
        <taxon>Somion</taxon>
    </lineage>
</organism>
<feature type="transmembrane region" description="Helical" evidence="2">
    <location>
        <begin position="54"/>
        <end position="77"/>
    </location>
</feature>
<feature type="transmembrane region" description="Helical" evidence="2">
    <location>
        <begin position="20"/>
        <end position="42"/>
    </location>
</feature>
<feature type="region of interest" description="Disordered" evidence="1">
    <location>
        <begin position="289"/>
        <end position="310"/>
    </location>
</feature>
<evidence type="ECO:0000259" key="3">
    <source>
        <dbReference type="Pfam" id="PF20151"/>
    </source>
</evidence>
<keyword evidence="2" id="KW-0472">Membrane</keyword>
<dbReference type="InterPro" id="IPR045340">
    <property type="entry name" value="DUF6533"/>
</dbReference>
<keyword evidence="2" id="KW-0812">Transmembrane</keyword>
<feature type="transmembrane region" description="Helical" evidence="2">
    <location>
        <begin position="215"/>
        <end position="234"/>
    </location>
</feature>
<feature type="transmembrane region" description="Helical" evidence="2">
    <location>
        <begin position="97"/>
        <end position="117"/>
    </location>
</feature>
<feature type="domain" description="DUF6533" evidence="3">
    <location>
        <begin position="26"/>
        <end position="70"/>
    </location>
</feature>
<gene>
    <name evidence="4" type="ORF">GFSPODELE1_LOCUS8140</name>
</gene>
<evidence type="ECO:0000256" key="2">
    <source>
        <dbReference type="SAM" id="Phobius"/>
    </source>
</evidence>
<accession>A0ABP1DT90</accession>
<feature type="transmembrane region" description="Helical" evidence="2">
    <location>
        <begin position="240"/>
        <end position="259"/>
    </location>
</feature>
<name>A0ABP1DT90_9APHY</name>
<dbReference type="Proteomes" id="UP001497453">
    <property type="component" value="Chromosome 6"/>
</dbReference>
<feature type="transmembrane region" description="Helical" evidence="2">
    <location>
        <begin position="129"/>
        <end position="150"/>
    </location>
</feature>
<keyword evidence="2" id="KW-1133">Transmembrane helix</keyword>
<evidence type="ECO:0000313" key="4">
    <source>
        <dbReference type="EMBL" id="CAL1711026.1"/>
    </source>
</evidence>
<reference evidence="5" key="1">
    <citation type="submission" date="2024-04" db="EMBL/GenBank/DDBJ databases">
        <authorList>
            <person name="Shaw F."/>
            <person name="Minotto A."/>
        </authorList>
    </citation>
    <scope>NUCLEOTIDE SEQUENCE [LARGE SCALE GENOMIC DNA]</scope>
</reference>
<feature type="transmembrane region" description="Helical" evidence="2">
    <location>
        <begin position="170"/>
        <end position="194"/>
    </location>
</feature>
<evidence type="ECO:0000256" key="1">
    <source>
        <dbReference type="SAM" id="MobiDB-lite"/>
    </source>
</evidence>
<protein>
    <recommendedName>
        <fullName evidence="3">DUF6533 domain-containing protein</fullName>
    </recommendedName>
</protein>
<evidence type="ECO:0000313" key="5">
    <source>
        <dbReference type="Proteomes" id="UP001497453"/>
    </source>
</evidence>